<feature type="transmembrane region" description="Helical" evidence="6">
    <location>
        <begin position="170"/>
        <end position="192"/>
    </location>
</feature>
<name>A0AA39GVX4_9BILA</name>
<dbReference type="SUPFAM" id="SSF103473">
    <property type="entry name" value="MFS general substrate transporter"/>
    <property type="match status" value="1"/>
</dbReference>
<feature type="transmembrane region" description="Helical" evidence="6">
    <location>
        <begin position="311"/>
        <end position="335"/>
    </location>
</feature>
<dbReference type="InterPro" id="IPR004752">
    <property type="entry name" value="AmpG_permease/AT-1"/>
</dbReference>
<dbReference type="PANTHER" id="PTHR12778:SF9">
    <property type="entry name" value="ACETYL-COENZYME A TRANSPORTER 1"/>
    <property type="match status" value="1"/>
</dbReference>
<dbReference type="GO" id="GO:0035348">
    <property type="term" value="P:acetyl-CoA transmembrane transport"/>
    <property type="evidence" value="ECO:0007669"/>
    <property type="project" value="InterPro"/>
</dbReference>
<feature type="transmembrane region" description="Helical" evidence="6">
    <location>
        <begin position="234"/>
        <end position="255"/>
    </location>
</feature>
<feature type="compositionally biased region" description="Polar residues" evidence="5">
    <location>
        <begin position="1"/>
        <end position="15"/>
    </location>
</feature>
<feature type="transmembrane region" description="Helical" evidence="6">
    <location>
        <begin position="415"/>
        <end position="433"/>
    </location>
</feature>
<feature type="transmembrane region" description="Helical" evidence="6">
    <location>
        <begin position="479"/>
        <end position="506"/>
    </location>
</feature>
<evidence type="ECO:0000256" key="6">
    <source>
        <dbReference type="SAM" id="Phobius"/>
    </source>
</evidence>
<dbReference type="InterPro" id="IPR036259">
    <property type="entry name" value="MFS_trans_sf"/>
</dbReference>
<evidence type="ECO:0008006" key="9">
    <source>
        <dbReference type="Google" id="ProtNLM"/>
    </source>
</evidence>
<comment type="subcellular location">
    <subcellularLocation>
        <location evidence="1">Membrane</location>
        <topology evidence="1">Multi-pass membrane protein</topology>
    </subcellularLocation>
</comment>
<dbReference type="Gene3D" id="1.20.1250.20">
    <property type="entry name" value="MFS general substrate transporter like domains"/>
    <property type="match status" value="1"/>
</dbReference>
<dbReference type="FunFam" id="1.20.1250.20:FF:000814">
    <property type="entry name" value="Uncharacterized protein"/>
    <property type="match status" value="1"/>
</dbReference>
<evidence type="ECO:0000313" key="8">
    <source>
        <dbReference type="Proteomes" id="UP001175271"/>
    </source>
</evidence>
<feature type="transmembrane region" description="Helical" evidence="6">
    <location>
        <begin position="380"/>
        <end position="403"/>
    </location>
</feature>
<evidence type="ECO:0000256" key="5">
    <source>
        <dbReference type="SAM" id="MobiDB-lite"/>
    </source>
</evidence>
<evidence type="ECO:0000256" key="2">
    <source>
        <dbReference type="ARBA" id="ARBA00022692"/>
    </source>
</evidence>
<feature type="transmembrane region" description="Helical" evidence="6">
    <location>
        <begin position="585"/>
        <end position="604"/>
    </location>
</feature>
<keyword evidence="8" id="KW-1185">Reference proteome</keyword>
<feature type="region of interest" description="Disordered" evidence="5">
    <location>
        <begin position="1"/>
        <end position="23"/>
    </location>
</feature>
<sequence length="623" mass="69855">MITTPLINRTTSNGTAEDDNEEAVATKTAAEIDDHRLSEVIVMSERKTRIRRRASKSRRDGVAGGGGAMPHTGEDLMAVEPQLDSATGPHMPLIYRSSYKDSDYSRVRDESPVDQTLSWFARTRKNLKGDFSSICLLLFLYLLQGIPLGLIAAIPLILQGKHVSYKDQAIFSFAYWPFSLKLLWAPIVDSIYWKKLGRRKSWMVPCQYLIGIFMLVLSYQVSNIIGSDDQHVNVFFLMSVFLPLNFLAATQDIAVDGWALTMLSRKNVGYASTCNAVGQTAGFFLGNVVFLTLESEDFANWFRSEPAKGGLIDLAGFVFFWGWVFIVTTTLVLFFKKEIDHSQTPESKEENGEAGDEDEMELGMVDTYLVLLKIFRLKPMFWMVVVLLTGKFAFAATDGINGLKLIEMGIPKDKLAGLSVYLMPMQILLPWCIGKYTSGPRPLNVFLWAYPYRIFVTGVFALLLFYTPSFRLASGEYPVTLYALWVAAFCLYQIASYCMFVSMMAFNAQISDPKIGGTYMTLLNTLNNLGGNWPVTLVLSITDKLTWKNCVAKGSSNVLFTCNTKADADSCAAGGDVCEMYIDGYYLGVAICAVVGFIWYKLLFSKIKHFQKIPRKEWSVFKK</sequence>
<reference evidence="7" key="1">
    <citation type="submission" date="2023-06" db="EMBL/GenBank/DDBJ databases">
        <title>Genomic analysis of the entomopathogenic nematode Steinernema hermaphroditum.</title>
        <authorList>
            <person name="Schwarz E.M."/>
            <person name="Heppert J.K."/>
            <person name="Baniya A."/>
            <person name="Schwartz H.T."/>
            <person name="Tan C.-H."/>
            <person name="Antoshechkin I."/>
            <person name="Sternberg P.W."/>
            <person name="Goodrich-Blair H."/>
            <person name="Dillman A.R."/>
        </authorList>
    </citation>
    <scope>NUCLEOTIDE SEQUENCE</scope>
    <source>
        <strain evidence="7">PS9179</strain>
        <tissue evidence="7">Whole animal</tissue>
    </source>
</reference>
<keyword evidence="4 6" id="KW-0472">Membrane</keyword>
<feature type="transmembrane region" description="Helical" evidence="6">
    <location>
        <begin position="204"/>
        <end position="222"/>
    </location>
</feature>
<feature type="transmembrane region" description="Helical" evidence="6">
    <location>
        <begin position="445"/>
        <end position="467"/>
    </location>
</feature>
<organism evidence="7 8">
    <name type="scientific">Steinernema hermaphroditum</name>
    <dbReference type="NCBI Taxonomy" id="289476"/>
    <lineage>
        <taxon>Eukaryota</taxon>
        <taxon>Metazoa</taxon>
        <taxon>Ecdysozoa</taxon>
        <taxon>Nematoda</taxon>
        <taxon>Chromadorea</taxon>
        <taxon>Rhabditida</taxon>
        <taxon>Tylenchina</taxon>
        <taxon>Panagrolaimomorpha</taxon>
        <taxon>Strongyloidoidea</taxon>
        <taxon>Steinernematidae</taxon>
        <taxon>Steinernema</taxon>
    </lineage>
</organism>
<feature type="transmembrane region" description="Helical" evidence="6">
    <location>
        <begin position="134"/>
        <end position="158"/>
    </location>
</feature>
<dbReference type="Pfam" id="PF13000">
    <property type="entry name" value="Acatn"/>
    <property type="match status" value="2"/>
</dbReference>
<dbReference type="GO" id="GO:0008521">
    <property type="term" value="F:acetyl-CoA transmembrane transporter activity"/>
    <property type="evidence" value="ECO:0007669"/>
    <property type="project" value="InterPro"/>
</dbReference>
<dbReference type="GO" id="GO:0016020">
    <property type="term" value="C:membrane"/>
    <property type="evidence" value="ECO:0007669"/>
    <property type="project" value="UniProtKB-SubCell"/>
</dbReference>
<proteinExistence type="predicted"/>
<evidence type="ECO:0000256" key="3">
    <source>
        <dbReference type="ARBA" id="ARBA00022989"/>
    </source>
</evidence>
<dbReference type="AlphaFoldDB" id="A0AA39GVX4"/>
<keyword evidence="3 6" id="KW-1133">Transmembrane helix</keyword>
<evidence type="ECO:0000256" key="4">
    <source>
        <dbReference type="ARBA" id="ARBA00023136"/>
    </source>
</evidence>
<dbReference type="InterPro" id="IPR024371">
    <property type="entry name" value="AcetylCoA_trans_1-like"/>
</dbReference>
<protein>
    <recommendedName>
        <fullName evidence="9">Acetyl-coenzyme A transporter 1</fullName>
    </recommendedName>
</protein>
<gene>
    <name evidence="7" type="ORF">QR680_000802</name>
</gene>
<evidence type="ECO:0000313" key="7">
    <source>
        <dbReference type="EMBL" id="KAK0394553.1"/>
    </source>
</evidence>
<evidence type="ECO:0000256" key="1">
    <source>
        <dbReference type="ARBA" id="ARBA00004141"/>
    </source>
</evidence>
<keyword evidence="2 6" id="KW-0812">Transmembrane</keyword>
<feature type="region of interest" description="Disordered" evidence="5">
    <location>
        <begin position="49"/>
        <end position="73"/>
    </location>
</feature>
<dbReference type="EMBL" id="JAUCMV010000005">
    <property type="protein sequence ID" value="KAK0394553.1"/>
    <property type="molecule type" value="Genomic_DNA"/>
</dbReference>
<dbReference type="Proteomes" id="UP001175271">
    <property type="component" value="Unassembled WGS sequence"/>
</dbReference>
<comment type="caution">
    <text evidence="7">The sequence shown here is derived from an EMBL/GenBank/DDBJ whole genome shotgun (WGS) entry which is preliminary data.</text>
</comment>
<dbReference type="PANTHER" id="PTHR12778">
    <property type="entry name" value="SOLUTE CARRIER FAMILY 33 ACETYL-COA TRANSPORTER -RELATED"/>
    <property type="match status" value="1"/>
</dbReference>
<accession>A0AA39GVX4</accession>